<comment type="caution">
    <text evidence="1">The sequence shown here is derived from an EMBL/GenBank/DDBJ whole genome shotgun (WGS) entry which is preliminary data.</text>
</comment>
<dbReference type="AlphaFoldDB" id="A0AAE0YFS9"/>
<sequence length="94" mass="11152">MVRSQCDKEMGQFIVQQVVYSPRYESIYFQCLFFLWYRKVMSFIILRVFQTPKQDIASSLPTGSRREGGVREAGTWQTRRDLYGAVRSNTRTKR</sequence>
<name>A0AAE0YFS9_9GAST</name>
<dbReference type="EMBL" id="JAWDGP010006298">
    <property type="protein sequence ID" value="KAK3743740.1"/>
    <property type="molecule type" value="Genomic_DNA"/>
</dbReference>
<evidence type="ECO:0000313" key="1">
    <source>
        <dbReference type="EMBL" id="KAK3743740.1"/>
    </source>
</evidence>
<keyword evidence="2" id="KW-1185">Reference proteome</keyword>
<gene>
    <name evidence="1" type="ORF">RRG08_043472</name>
</gene>
<dbReference type="Proteomes" id="UP001283361">
    <property type="component" value="Unassembled WGS sequence"/>
</dbReference>
<evidence type="ECO:0000313" key="2">
    <source>
        <dbReference type="Proteomes" id="UP001283361"/>
    </source>
</evidence>
<proteinExistence type="predicted"/>
<accession>A0AAE0YFS9</accession>
<organism evidence="1 2">
    <name type="scientific">Elysia crispata</name>
    <name type="common">lettuce slug</name>
    <dbReference type="NCBI Taxonomy" id="231223"/>
    <lineage>
        <taxon>Eukaryota</taxon>
        <taxon>Metazoa</taxon>
        <taxon>Spiralia</taxon>
        <taxon>Lophotrochozoa</taxon>
        <taxon>Mollusca</taxon>
        <taxon>Gastropoda</taxon>
        <taxon>Heterobranchia</taxon>
        <taxon>Euthyneura</taxon>
        <taxon>Panpulmonata</taxon>
        <taxon>Sacoglossa</taxon>
        <taxon>Placobranchoidea</taxon>
        <taxon>Plakobranchidae</taxon>
        <taxon>Elysia</taxon>
    </lineage>
</organism>
<protein>
    <submittedName>
        <fullName evidence="1">Uncharacterized protein</fullName>
    </submittedName>
</protein>
<reference evidence="1" key="1">
    <citation type="journal article" date="2023" name="G3 (Bethesda)">
        <title>A reference genome for the long-term kleptoplast-retaining sea slug Elysia crispata morphotype clarki.</title>
        <authorList>
            <person name="Eastman K.E."/>
            <person name="Pendleton A.L."/>
            <person name="Shaikh M.A."/>
            <person name="Suttiyut T."/>
            <person name="Ogas R."/>
            <person name="Tomko P."/>
            <person name="Gavelis G."/>
            <person name="Widhalm J.R."/>
            <person name="Wisecaver J.H."/>
        </authorList>
    </citation>
    <scope>NUCLEOTIDE SEQUENCE</scope>
    <source>
        <strain evidence="1">ECLA1</strain>
    </source>
</reference>